<evidence type="ECO:0000256" key="3">
    <source>
        <dbReference type="SAM" id="MobiDB-lite"/>
    </source>
</evidence>
<feature type="domain" description="PH" evidence="4">
    <location>
        <begin position="779"/>
        <end position="879"/>
    </location>
</feature>
<dbReference type="InterPro" id="IPR011993">
    <property type="entry name" value="PH-like_dom_sf"/>
</dbReference>
<dbReference type="PROSITE" id="PS50238">
    <property type="entry name" value="RHOGAP"/>
    <property type="match status" value="1"/>
</dbReference>
<evidence type="ECO:0000256" key="2">
    <source>
        <dbReference type="PROSITE-ProRule" id="PRU00288"/>
    </source>
</evidence>
<dbReference type="InterPro" id="IPR038508">
    <property type="entry name" value="ArfGAP_dom_sf"/>
</dbReference>
<evidence type="ECO:0000256" key="1">
    <source>
        <dbReference type="ARBA" id="ARBA00022468"/>
    </source>
</evidence>
<feature type="compositionally biased region" description="Basic residues" evidence="3">
    <location>
        <begin position="102"/>
        <end position="116"/>
    </location>
</feature>
<feature type="region of interest" description="Disordered" evidence="3">
    <location>
        <begin position="71"/>
        <end position="159"/>
    </location>
</feature>
<keyword evidence="1" id="KW-0343">GTPase activation</keyword>
<dbReference type="CDD" id="cd08204">
    <property type="entry name" value="ArfGap"/>
    <property type="match status" value="1"/>
</dbReference>
<comment type="caution">
    <text evidence="8">The sequence shown here is derived from an EMBL/GenBank/DDBJ whole genome shotgun (WGS) entry which is preliminary data.</text>
</comment>
<dbReference type="InterPro" id="IPR029071">
    <property type="entry name" value="Ubiquitin-like_domsf"/>
</dbReference>
<feature type="compositionally biased region" description="Pro residues" evidence="3">
    <location>
        <begin position="269"/>
        <end position="279"/>
    </location>
</feature>
<keyword evidence="9" id="KW-1185">Reference proteome</keyword>
<dbReference type="InterPro" id="IPR001164">
    <property type="entry name" value="ArfGAP_dom"/>
</dbReference>
<feature type="region of interest" description="Disordered" evidence="3">
    <location>
        <begin position="256"/>
        <end position="284"/>
    </location>
</feature>
<organism evidence="8 9">
    <name type="scientific">Dimorphilus gyrociliatus</name>
    <dbReference type="NCBI Taxonomy" id="2664684"/>
    <lineage>
        <taxon>Eukaryota</taxon>
        <taxon>Metazoa</taxon>
        <taxon>Spiralia</taxon>
        <taxon>Lophotrochozoa</taxon>
        <taxon>Annelida</taxon>
        <taxon>Polychaeta</taxon>
        <taxon>Polychaeta incertae sedis</taxon>
        <taxon>Dinophilidae</taxon>
        <taxon>Dimorphilus</taxon>
    </lineage>
</organism>
<dbReference type="SUPFAM" id="SSF47769">
    <property type="entry name" value="SAM/Pointed domain"/>
    <property type="match status" value="1"/>
</dbReference>
<evidence type="ECO:0000259" key="6">
    <source>
        <dbReference type="PROSITE" id="PS50115"/>
    </source>
</evidence>
<dbReference type="Pfam" id="PF00620">
    <property type="entry name" value="RhoGAP"/>
    <property type="match status" value="1"/>
</dbReference>
<dbReference type="InterPro" id="IPR013761">
    <property type="entry name" value="SAM/pointed_sf"/>
</dbReference>
<dbReference type="InterPro" id="IPR008936">
    <property type="entry name" value="Rho_GTPase_activation_prot"/>
</dbReference>
<dbReference type="PANTHER" id="PTHR45899:SF2">
    <property type="entry name" value="RHO GTPASE ACTIVATING PROTEIN AT 15B, ISOFORM C"/>
    <property type="match status" value="1"/>
</dbReference>
<protein>
    <submittedName>
        <fullName evidence="8">DgyrCDS3621</fullName>
    </submittedName>
</protein>
<dbReference type="PRINTS" id="PR00405">
    <property type="entry name" value="REVINTRACTNG"/>
</dbReference>
<dbReference type="EMBL" id="CAJFCJ010000005">
    <property type="protein sequence ID" value="CAD5114497.1"/>
    <property type="molecule type" value="Genomic_DNA"/>
</dbReference>
<dbReference type="Gene3D" id="2.30.29.30">
    <property type="entry name" value="Pleckstrin-homology domain (PH domain)/Phosphotyrosine-binding domain (PTB)"/>
    <property type="match status" value="3"/>
</dbReference>
<dbReference type="Gene3D" id="1.10.150.50">
    <property type="entry name" value="Transcription Factor, Ets-1"/>
    <property type="match status" value="1"/>
</dbReference>
<dbReference type="InterPro" id="IPR001849">
    <property type="entry name" value="PH_domain"/>
</dbReference>
<accession>A0A7I8VGV5</accession>
<dbReference type="GO" id="GO:0007165">
    <property type="term" value="P:signal transduction"/>
    <property type="evidence" value="ECO:0007669"/>
    <property type="project" value="InterPro"/>
</dbReference>
<feature type="compositionally biased region" description="Low complexity" evidence="3">
    <location>
        <begin position="117"/>
        <end position="132"/>
    </location>
</feature>
<dbReference type="Gene3D" id="1.10.220.150">
    <property type="entry name" value="Arf GTPase activating protein"/>
    <property type="match status" value="1"/>
</dbReference>
<evidence type="ECO:0000259" key="5">
    <source>
        <dbReference type="PROSITE" id="PS50105"/>
    </source>
</evidence>
<dbReference type="PROSITE" id="PS50003">
    <property type="entry name" value="PH_DOMAIN"/>
    <property type="match status" value="1"/>
</dbReference>
<dbReference type="PROSITE" id="PS50105">
    <property type="entry name" value="SAM_DOMAIN"/>
    <property type="match status" value="1"/>
</dbReference>
<dbReference type="SMART" id="SM00233">
    <property type="entry name" value="PH"/>
    <property type="match status" value="4"/>
</dbReference>
<dbReference type="SMART" id="SM00105">
    <property type="entry name" value="ArfGap"/>
    <property type="match status" value="1"/>
</dbReference>
<feature type="domain" description="Arf-GAP" evidence="6">
    <location>
        <begin position="588"/>
        <end position="708"/>
    </location>
</feature>
<dbReference type="GO" id="GO:0005547">
    <property type="term" value="F:phosphatidylinositol-3,4,5-trisphosphate binding"/>
    <property type="evidence" value="ECO:0007669"/>
    <property type="project" value="TreeGrafter"/>
</dbReference>
<dbReference type="GO" id="GO:0005096">
    <property type="term" value="F:GTPase activator activity"/>
    <property type="evidence" value="ECO:0007669"/>
    <property type="project" value="UniProtKB-KW"/>
</dbReference>
<dbReference type="Gene3D" id="1.10.555.10">
    <property type="entry name" value="Rho GTPase activation protein"/>
    <property type="match status" value="1"/>
</dbReference>
<dbReference type="PANTHER" id="PTHR45899">
    <property type="entry name" value="RHO GTPASE ACTIVATING PROTEIN AT 15B, ISOFORM C"/>
    <property type="match status" value="1"/>
</dbReference>
<dbReference type="InterPro" id="IPR037278">
    <property type="entry name" value="ARFGAP/RecO"/>
</dbReference>
<dbReference type="SMART" id="SM00324">
    <property type="entry name" value="RhoGAP"/>
    <property type="match status" value="1"/>
</dbReference>
<dbReference type="SUPFAM" id="SSF54236">
    <property type="entry name" value="Ubiquitin-like"/>
    <property type="match status" value="1"/>
</dbReference>
<dbReference type="Pfam" id="PF01412">
    <property type="entry name" value="ArfGap"/>
    <property type="match status" value="1"/>
</dbReference>
<dbReference type="InterPro" id="IPR000198">
    <property type="entry name" value="RhoGAP_dom"/>
</dbReference>
<feature type="domain" description="SAM" evidence="5">
    <location>
        <begin position="4"/>
        <end position="63"/>
    </location>
</feature>
<dbReference type="CDD" id="cd09487">
    <property type="entry name" value="SAM_superfamily"/>
    <property type="match status" value="1"/>
</dbReference>
<dbReference type="SUPFAM" id="SSF48350">
    <property type="entry name" value="GTPase activation domain, GAP"/>
    <property type="match status" value="1"/>
</dbReference>
<dbReference type="GO" id="GO:0005737">
    <property type="term" value="C:cytoplasm"/>
    <property type="evidence" value="ECO:0007669"/>
    <property type="project" value="TreeGrafter"/>
</dbReference>
<dbReference type="GO" id="GO:0008270">
    <property type="term" value="F:zinc ion binding"/>
    <property type="evidence" value="ECO:0007669"/>
    <property type="project" value="UniProtKB-KW"/>
</dbReference>
<gene>
    <name evidence="8" type="ORF">DGYR_LOCUS3333</name>
</gene>
<feature type="compositionally biased region" description="Low complexity" evidence="3">
    <location>
        <begin position="257"/>
        <end position="268"/>
    </location>
</feature>
<dbReference type="InterPro" id="IPR052227">
    <property type="entry name" value="Arf-Rho-GAP_ANK-PH_domain"/>
</dbReference>
<evidence type="ECO:0000313" key="8">
    <source>
        <dbReference type="EMBL" id="CAD5114497.1"/>
    </source>
</evidence>
<dbReference type="PROSITE" id="PS50115">
    <property type="entry name" value="ARFGAP"/>
    <property type="match status" value="1"/>
</dbReference>
<dbReference type="SUPFAM" id="SSF57863">
    <property type="entry name" value="ArfGap/RecO-like zinc finger"/>
    <property type="match status" value="1"/>
</dbReference>
<feature type="domain" description="Rho-GAP" evidence="7">
    <location>
        <begin position="998"/>
        <end position="1177"/>
    </location>
</feature>
<keyword evidence="2" id="KW-0862">Zinc</keyword>
<evidence type="ECO:0000259" key="4">
    <source>
        <dbReference type="PROSITE" id="PS50003"/>
    </source>
</evidence>
<dbReference type="OrthoDB" id="29546at2759"/>
<keyword evidence="2" id="KW-0863">Zinc-finger</keyword>
<evidence type="ECO:0000313" key="9">
    <source>
        <dbReference type="Proteomes" id="UP000549394"/>
    </source>
</evidence>
<reference evidence="8 9" key="1">
    <citation type="submission" date="2020-08" db="EMBL/GenBank/DDBJ databases">
        <authorList>
            <person name="Hejnol A."/>
        </authorList>
    </citation>
    <scope>NUCLEOTIDE SEQUENCE [LARGE SCALE GENOMIC DNA]</scope>
</reference>
<keyword evidence="2" id="KW-0479">Metal-binding</keyword>
<evidence type="ECO:0000259" key="7">
    <source>
        <dbReference type="PROSITE" id="PS50238"/>
    </source>
</evidence>
<dbReference type="CDD" id="cd00821">
    <property type="entry name" value="PH"/>
    <property type="match status" value="1"/>
</dbReference>
<dbReference type="SUPFAM" id="SSF50729">
    <property type="entry name" value="PH domain-like"/>
    <property type="match status" value="3"/>
</dbReference>
<name>A0A7I8VGV5_9ANNE</name>
<sequence>MWILSEWLSHLELDKYYDIFVQNDITEVKICRQLDDNFLIAMGVQNEKDRKLILQNLPIYEELVDEQMYVVPPPPSSESEEENIYVNSNNTSKDDFKSFKGSIKKRPIPTPRRSKSKTSTPNTPTNFNKPNFEAAMNSDTENPEALYSSPGLPPPRQNNCIFLQSGDIYTTYILDKSTNSNNDSNLSLVVNPPDEEESEVNDNAKNEQIYSAVVGQVQMRKKASVRAEDQIKSILGPAPELPPKISGDLIKLQDFRSPSNSSTLSSPNMPEPPYPPPELPENFHVTDTIPLPIETYKNNDSTDDSDGYSSDGGDFLDDISLTLNTSLPNTLPVMTPYIEGIHRADELFKVSSSSSGGRARSLLKHNSGRKRWVTLDCKYLKYYSLKDKRMPRRIIPLNSIKYENFESLPSAIDGDIYYFSFQTVDRSYTFGAAGSLKGRQIRDFWITDLGRILEEYKRQGWGPWVSGGEMRNGQKYGFARLESIFSGKKYLVLKKTTFAFYNSEIDYKAGSPINLMDMKLVSTKQTSNKLHLRSPECGELIFSFDDAAECESWNKALMNATSDALSNMDENTGTANVDINVIIACSIIHKSGGNDICADCGSINPEWASINLGITICLDCSGSHRHLGSHISKVKALNLDKYVWSSNVIGLFERIGNNYSNNFLEANLPTDIKLMFKFSGDLTYEKRQQFITDKYAHKLYIPSDYKNISNLNELLCESVQTRDVGQTFKLILSGADLNYHCKSGEFQGKTALEISQLCHQPLQEQDAEHASEINITRKKIVCQGTLYKIFPGAKSIQDCPKRWCNILNDIFSVYENEGGNLKEQFSVSKIIALGRSNLFKSDRCETFIVHMDSDKFYVYGAECEDDYRLWVQAFAQSIGPTAIHNKLFDFAGQAYAHKGVNEDWKMYWLQVCNKELFICDYGSDPILDKFNLLQTKSLVNHLPSAENKINQCGGVFKNGSHIVLDLPEIAIYIQGNTPEVTIAWYDYLKSCLEVDSKALLEEHLQTSDNVPLIVEKCINFISAYGLEMEGIYRHTGSIKQVDELYKQFCKDATTVHLRHESSEDCNLVVSCLKKFLRSLPISLIFFETDEVLKILERPDKLNGYKELIAKLPIVHRSTLKKFMQHLNEVARYDNINKMNIENLSTAISVSLFDHTALLNDKIMKFTADLIGNFNVLFDVDLEKFEAQQRQIEAAKRKMQFAASSEGVVNTLDIKVSIKVLKNKEPDARGQFSMEDIALNIHSKTTAGEILANVKRKLALTNDIQWGLYYIVCNGELDYFFHSTEEVYNFLINSWPDEFNKNTYICVKENYSYQRMPKRRNETGLKYLSAEGLLYSDERNKYKHSAVELRNYNLVITKQKANESLEIPVEQLMIFVGLEYNRTPPREDYDTIRYRSLTFLNKLDKNPTFKPFFGNTVIFATEEDLFSWLSEIFNIQYSDALEHNVTRKDCKISLGIDAQGKVKPKLYSSPKCKFPELAKHNNKKNNQAMIQFCKPVFLTQFKASFEDDF</sequence>
<dbReference type="Pfam" id="PF07647">
    <property type="entry name" value="SAM_2"/>
    <property type="match status" value="1"/>
</dbReference>
<dbReference type="InterPro" id="IPR001660">
    <property type="entry name" value="SAM"/>
</dbReference>
<proteinExistence type="predicted"/>
<dbReference type="Proteomes" id="UP000549394">
    <property type="component" value="Unassembled WGS sequence"/>
</dbReference>